<gene>
    <name evidence="4" type="ORF">BWZ43_06380</name>
</gene>
<reference evidence="4 5" key="1">
    <citation type="submission" date="2017-01" db="EMBL/GenBank/DDBJ databases">
        <title>Draft genome sequence of Bacillus oleronius.</title>
        <authorList>
            <person name="Allam M."/>
        </authorList>
    </citation>
    <scope>NUCLEOTIDE SEQUENCE [LARGE SCALE GENOMIC DNA]</scope>
    <source>
        <strain evidence="4 5">DSM 9356</strain>
    </source>
</reference>
<evidence type="ECO:0000256" key="1">
    <source>
        <dbReference type="SAM" id="Phobius"/>
    </source>
</evidence>
<name>A0A8E2IAX0_9BACI</name>
<dbReference type="InterPro" id="IPR025672">
    <property type="entry name" value="Sigma_reg_C_dom"/>
</dbReference>
<organism evidence="4 5">
    <name type="scientific">Heyndrickxia oleronia</name>
    <dbReference type="NCBI Taxonomy" id="38875"/>
    <lineage>
        <taxon>Bacteria</taxon>
        <taxon>Bacillati</taxon>
        <taxon>Bacillota</taxon>
        <taxon>Bacilli</taxon>
        <taxon>Bacillales</taxon>
        <taxon>Bacillaceae</taxon>
        <taxon>Heyndrickxia</taxon>
    </lineage>
</organism>
<feature type="domain" description="Sigma factor regulator N-terminal" evidence="3">
    <location>
        <begin position="10"/>
        <end position="103"/>
    </location>
</feature>
<sequence>MQEWTKDKEKKVLWKYRFLLTVRIIRIIFILLFIYAIYMMILSIIYDQTNWGRKHEFQMKLALDWTQAGNYGEVSEVTSGKITPFLTQKIEFPLYQTIGKEEQPVGTVKMKKTLFNSFSNYEINYLNPSDSKRFTFYLPEDPRTGKTIKLADTAEVWDTLDKIHEGTVANLAFSTTSFLKPKELLKQLENVDVDVLWMPLYAGELKSIKKVDYMESGKGNVSVETLGLSRARKTDDYHSSSLMNISKETISENEKIMLANMKNLLDHESDTYIDRVLGLSHLEKRYNYLKKNGFQVYGAVVTGPVKELLKLKNYPFIQGAELGKFEYWNWEG</sequence>
<protein>
    <submittedName>
        <fullName evidence="4">Uncharacterized protein</fullName>
    </submittedName>
</protein>
<keyword evidence="5" id="KW-1185">Reference proteome</keyword>
<dbReference type="EMBL" id="MTLA01000064">
    <property type="protein sequence ID" value="OOP69213.1"/>
    <property type="molecule type" value="Genomic_DNA"/>
</dbReference>
<dbReference type="Proteomes" id="UP000189761">
    <property type="component" value="Unassembled WGS sequence"/>
</dbReference>
<dbReference type="RefSeq" id="WP_071977470.1">
    <property type="nucleotide sequence ID" value="NZ_CP065424.1"/>
</dbReference>
<evidence type="ECO:0000259" key="3">
    <source>
        <dbReference type="Pfam" id="PF13800"/>
    </source>
</evidence>
<dbReference type="Pfam" id="PF13800">
    <property type="entry name" value="Sigma_reg_N"/>
    <property type="match status" value="1"/>
</dbReference>
<evidence type="ECO:0000313" key="5">
    <source>
        <dbReference type="Proteomes" id="UP000189761"/>
    </source>
</evidence>
<feature type="transmembrane region" description="Helical" evidence="1">
    <location>
        <begin position="20"/>
        <end position="46"/>
    </location>
</feature>
<keyword evidence="1" id="KW-0472">Membrane</keyword>
<proteinExistence type="predicted"/>
<keyword evidence="1" id="KW-0812">Transmembrane</keyword>
<evidence type="ECO:0000259" key="2">
    <source>
        <dbReference type="Pfam" id="PF13791"/>
    </source>
</evidence>
<evidence type="ECO:0000313" key="4">
    <source>
        <dbReference type="EMBL" id="OOP69213.1"/>
    </source>
</evidence>
<comment type="caution">
    <text evidence="4">The sequence shown here is derived from an EMBL/GenBank/DDBJ whole genome shotgun (WGS) entry which is preliminary data.</text>
</comment>
<keyword evidence="1" id="KW-1133">Transmembrane helix</keyword>
<feature type="domain" description="Sigma factor regulator C-terminal" evidence="2">
    <location>
        <begin position="160"/>
        <end position="324"/>
    </location>
</feature>
<dbReference type="Pfam" id="PF13791">
    <property type="entry name" value="Sigma_reg_C"/>
    <property type="match status" value="1"/>
</dbReference>
<dbReference type="AlphaFoldDB" id="A0A8E2IAX0"/>
<accession>A0A8E2IAX0</accession>
<dbReference type="InterPro" id="IPR029101">
    <property type="entry name" value="Sigma_reg_N"/>
</dbReference>